<dbReference type="PANTHER" id="PTHR12714">
    <property type="entry name" value="PROTEIN-S ISOPRENYLCYSTEINE O-METHYLTRANSFERASE"/>
    <property type="match status" value="1"/>
</dbReference>
<comment type="pathway">
    <text evidence="1">Cofactor biosynthesis; FAD biosynthesis; FAD from FMN: step 1/1.</text>
</comment>
<evidence type="ECO:0000256" key="6">
    <source>
        <dbReference type="ARBA" id="ARBA00022695"/>
    </source>
</evidence>
<dbReference type="OMA" id="ITHICHC"/>
<dbReference type="EC" id="2.7.7.2" evidence="2"/>
<dbReference type="GO" id="GO:0009507">
    <property type="term" value="C:chloroplast"/>
    <property type="evidence" value="ECO:0000318"/>
    <property type="project" value="GO_Central"/>
</dbReference>
<dbReference type="GO" id="GO:0006747">
    <property type="term" value="P:FAD biosynthetic process"/>
    <property type="evidence" value="ECO:0000318"/>
    <property type="project" value="GO_Central"/>
</dbReference>
<sequence>MKPVKGLTTLNASLLLHPCFLQFLPKITHICHCHIIVSKMANSWDFTLTGEVDDYKIDMWGPFGRIWVEWRAAFCSKQKRYLIVQKSLNSSCASTGIHNSREPQEVSLTIKGERDDKFLIDCGPDNECVLGGIVALGKFDALHIGHRELAIQASKAGFPFLLSFVGMAEVLGWEQRAPIVPKCDRNRVLSLWVPLCGNMIPLECRVEFSTVRHLTPRQFVERLSKELGVSGVVAGENYRFGYKAAGDASDLVRLCKEYGMDAYIVKSVMDKSDCSNGGGIGHNSRERGQVSSTRVRYCLAAGDIQHVSELLGRKHRLILAIPPGCVSKGNRISVSKSCMLNQPPKDGLYTQCAIFVNEYVGYGDAIIDSMHIHLTLHDVGSTVYSTFQGGQLVGVEFGSSGKDVD</sequence>
<dbReference type="EMBL" id="KI394767">
    <property type="protein sequence ID" value="ERN01307.1"/>
    <property type="molecule type" value="Genomic_DNA"/>
</dbReference>
<proteinExistence type="predicted"/>
<dbReference type="Pfam" id="PF06574">
    <property type="entry name" value="FAD_syn"/>
    <property type="match status" value="1"/>
</dbReference>
<evidence type="ECO:0000256" key="8">
    <source>
        <dbReference type="ARBA" id="ARBA00022827"/>
    </source>
</evidence>
<dbReference type="Gene3D" id="3.40.50.620">
    <property type="entry name" value="HUPs"/>
    <property type="match status" value="1"/>
</dbReference>
<evidence type="ECO:0000256" key="2">
    <source>
        <dbReference type="ARBA" id="ARBA00012393"/>
    </source>
</evidence>
<dbReference type="InterPro" id="IPR015864">
    <property type="entry name" value="FAD_synthase"/>
</dbReference>
<keyword evidence="8" id="KW-0274">FAD</keyword>
<name>W1NUK8_AMBTC</name>
<evidence type="ECO:0000256" key="9">
    <source>
        <dbReference type="ARBA" id="ARBA00022840"/>
    </source>
</evidence>
<keyword evidence="5" id="KW-0808">Transferase</keyword>
<organism evidence="11 12">
    <name type="scientific">Amborella trichopoda</name>
    <dbReference type="NCBI Taxonomy" id="13333"/>
    <lineage>
        <taxon>Eukaryota</taxon>
        <taxon>Viridiplantae</taxon>
        <taxon>Streptophyta</taxon>
        <taxon>Embryophyta</taxon>
        <taxon>Tracheophyta</taxon>
        <taxon>Spermatophyta</taxon>
        <taxon>Magnoliopsida</taxon>
        <taxon>Amborellales</taxon>
        <taxon>Amborellaceae</taxon>
        <taxon>Amborella</taxon>
    </lineage>
</organism>
<dbReference type="Proteomes" id="UP000017836">
    <property type="component" value="Unassembled WGS sequence"/>
</dbReference>
<evidence type="ECO:0000259" key="10">
    <source>
        <dbReference type="Pfam" id="PF06574"/>
    </source>
</evidence>
<keyword evidence="4" id="KW-0288">FMN</keyword>
<dbReference type="UniPathway" id="UPA00277">
    <property type="reaction ID" value="UER00407"/>
</dbReference>
<keyword evidence="12" id="KW-1185">Reference proteome</keyword>
<evidence type="ECO:0000313" key="11">
    <source>
        <dbReference type="EMBL" id="ERN01307.1"/>
    </source>
</evidence>
<gene>
    <name evidence="11" type="ORF">AMTR_s00002p00254160</name>
</gene>
<evidence type="ECO:0000256" key="5">
    <source>
        <dbReference type="ARBA" id="ARBA00022679"/>
    </source>
</evidence>
<dbReference type="eggNOG" id="ENOG502QVVU">
    <property type="taxonomic scope" value="Eukaryota"/>
</dbReference>
<dbReference type="HOGENOM" id="CLU_057424_0_0_1"/>
<dbReference type="InterPro" id="IPR014729">
    <property type="entry name" value="Rossmann-like_a/b/a_fold"/>
</dbReference>
<keyword evidence="7" id="KW-0547">Nucleotide-binding</keyword>
<evidence type="ECO:0000256" key="3">
    <source>
        <dbReference type="ARBA" id="ARBA00022630"/>
    </source>
</evidence>
<keyword evidence="6" id="KW-0548">Nucleotidyltransferase</keyword>
<feature type="domain" description="FAD synthetase" evidence="10">
    <location>
        <begin position="210"/>
        <end position="272"/>
    </location>
</feature>
<dbReference type="Gramene" id="ERN01307">
    <property type="protein sequence ID" value="ERN01307"/>
    <property type="gene ID" value="AMTR_s00002p00254160"/>
</dbReference>
<reference evidence="12" key="1">
    <citation type="journal article" date="2013" name="Science">
        <title>The Amborella genome and the evolution of flowering plants.</title>
        <authorList>
            <consortium name="Amborella Genome Project"/>
        </authorList>
    </citation>
    <scope>NUCLEOTIDE SEQUENCE [LARGE SCALE GENOMIC DNA]</scope>
</reference>
<protein>
    <recommendedName>
        <fullName evidence="2">FAD synthase</fullName>
        <ecNumber evidence="2">2.7.7.2</ecNumber>
    </recommendedName>
</protein>
<dbReference type="GO" id="GO:0003919">
    <property type="term" value="F:FMN adenylyltransferase activity"/>
    <property type="evidence" value="ECO:0000318"/>
    <property type="project" value="GO_Central"/>
</dbReference>
<evidence type="ECO:0000256" key="4">
    <source>
        <dbReference type="ARBA" id="ARBA00022643"/>
    </source>
</evidence>
<dbReference type="AlphaFoldDB" id="W1NUK8"/>
<keyword evidence="9" id="KW-0067">ATP-binding</keyword>
<dbReference type="SUPFAM" id="SSF52374">
    <property type="entry name" value="Nucleotidylyl transferase"/>
    <property type="match status" value="1"/>
</dbReference>
<dbReference type="STRING" id="13333.W1NUK8"/>
<evidence type="ECO:0000256" key="7">
    <source>
        <dbReference type="ARBA" id="ARBA00022741"/>
    </source>
</evidence>
<dbReference type="GO" id="GO:0005524">
    <property type="term" value="F:ATP binding"/>
    <property type="evidence" value="ECO:0007669"/>
    <property type="project" value="UniProtKB-KW"/>
</dbReference>
<dbReference type="PANTHER" id="PTHR12714:SF20">
    <property type="entry name" value="FAD SYNTHETASE 1, CHLOROPLASTIC-RELATED"/>
    <property type="match status" value="1"/>
</dbReference>
<evidence type="ECO:0000256" key="1">
    <source>
        <dbReference type="ARBA" id="ARBA00004726"/>
    </source>
</evidence>
<keyword evidence="3" id="KW-0285">Flavoprotein</keyword>
<dbReference type="GO" id="GO:0009231">
    <property type="term" value="P:riboflavin biosynthetic process"/>
    <property type="evidence" value="ECO:0007669"/>
    <property type="project" value="InterPro"/>
</dbReference>
<accession>W1NUK8</accession>
<evidence type="ECO:0000313" key="12">
    <source>
        <dbReference type="Proteomes" id="UP000017836"/>
    </source>
</evidence>